<sequence length="82" mass="9284">MFIIPKKFLIGIIKIYKKYFSQTLAAIIPGGCRYNPTCSEYSILVLEKHGILKGGLMSIWRIINCNPFGRFSPTSDLQKTTV</sequence>
<comment type="caution">
    <text evidence="2">The sequence shown here is derived from an EMBL/GenBank/DDBJ whole genome shotgun (WGS) entry which is preliminary data.</text>
</comment>
<dbReference type="EMBL" id="MGGD01000002">
    <property type="protein sequence ID" value="OGM21717.1"/>
    <property type="molecule type" value="Genomic_DNA"/>
</dbReference>
<comment type="subcellular location">
    <subcellularLocation>
        <location evidence="1">Cell membrane</location>
        <topology evidence="1">Peripheral membrane protein</topology>
        <orientation evidence="1">Cytoplasmic side</orientation>
    </subcellularLocation>
</comment>
<dbReference type="AlphaFoldDB" id="A0A1F7Y318"/>
<dbReference type="Proteomes" id="UP000176741">
    <property type="component" value="Unassembled WGS sequence"/>
</dbReference>
<evidence type="ECO:0000313" key="2">
    <source>
        <dbReference type="EMBL" id="OGM21717.1"/>
    </source>
</evidence>
<dbReference type="PANTHER" id="PTHR33383:SF1">
    <property type="entry name" value="MEMBRANE PROTEIN INSERTION EFFICIENCY FACTOR-RELATED"/>
    <property type="match status" value="1"/>
</dbReference>
<dbReference type="InterPro" id="IPR002696">
    <property type="entry name" value="Membr_insert_effic_factor_YidD"/>
</dbReference>
<dbReference type="PANTHER" id="PTHR33383">
    <property type="entry name" value="MEMBRANE PROTEIN INSERTION EFFICIENCY FACTOR-RELATED"/>
    <property type="match status" value="1"/>
</dbReference>
<keyword evidence="1" id="KW-0472">Membrane</keyword>
<proteinExistence type="inferred from homology"/>
<gene>
    <name evidence="2" type="ORF">A2771_04120</name>
</gene>
<keyword evidence="1" id="KW-1003">Cell membrane</keyword>
<dbReference type="NCBIfam" id="TIGR00278">
    <property type="entry name" value="membrane protein insertion efficiency factor YidD"/>
    <property type="match status" value="1"/>
</dbReference>
<name>A0A1F7Y318_9BACT</name>
<dbReference type="Pfam" id="PF01809">
    <property type="entry name" value="YidD"/>
    <property type="match status" value="1"/>
</dbReference>
<evidence type="ECO:0000256" key="1">
    <source>
        <dbReference type="HAMAP-Rule" id="MF_00386"/>
    </source>
</evidence>
<organism evidence="2 3">
    <name type="scientific">Candidatus Woesebacteria bacterium RIFCSPHIGHO2_01_FULL_38_26b</name>
    <dbReference type="NCBI Taxonomy" id="1802491"/>
    <lineage>
        <taxon>Bacteria</taxon>
        <taxon>Candidatus Woeseibacteriota</taxon>
    </lineage>
</organism>
<dbReference type="GO" id="GO:0005886">
    <property type="term" value="C:plasma membrane"/>
    <property type="evidence" value="ECO:0007669"/>
    <property type="project" value="UniProtKB-SubCell"/>
</dbReference>
<accession>A0A1F7Y318</accession>
<evidence type="ECO:0000313" key="3">
    <source>
        <dbReference type="Proteomes" id="UP000176741"/>
    </source>
</evidence>
<comment type="function">
    <text evidence="1">Could be involved in insertion of integral membrane proteins into the membrane.</text>
</comment>
<dbReference type="HAMAP" id="MF_00386">
    <property type="entry name" value="UPF0161_YidD"/>
    <property type="match status" value="1"/>
</dbReference>
<reference evidence="2 3" key="1">
    <citation type="journal article" date="2016" name="Nat. Commun.">
        <title>Thousands of microbial genomes shed light on interconnected biogeochemical processes in an aquifer system.</title>
        <authorList>
            <person name="Anantharaman K."/>
            <person name="Brown C.T."/>
            <person name="Hug L.A."/>
            <person name="Sharon I."/>
            <person name="Castelle C.J."/>
            <person name="Probst A.J."/>
            <person name="Thomas B.C."/>
            <person name="Singh A."/>
            <person name="Wilkins M.J."/>
            <person name="Karaoz U."/>
            <person name="Brodie E.L."/>
            <person name="Williams K.H."/>
            <person name="Hubbard S.S."/>
            <person name="Banfield J.F."/>
        </authorList>
    </citation>
    <scope>NUCLEOTIDE SEQUENCE [LARGE SCALE GENOMIC DNA]</scope>
</reference>
<dbReference type="SMART" id="SM01234">
    <property type="entry name" value="Haemolytic"/>
    <property type="match status" value="1"/>
</dbReference>
<protein>
    <recommendedName>
        <fullName evidence="1">Putative membrane protein insertion efficiency factor</fullName>
    </recommendedName>
</protein>
<comment type="similarity">
    <text evidence="1">Belongs to the UPF0161 family.</text>
</comment>